<dbReference type="AlphaFoldDB" id="A0A8S3PXE5"/>
<dbReference type="PROSITE" id="PS50157">
    <property type="entry name" value="ZINC_FINGER_C2H2_2"/>
    <property type="match status" value="1"/>
</dbReference>
<dbReference type="PANTHER" id="PTHR33845:SF1">
    <property type="entry name" value="C2H2-TYPE DOMAIN-CONTAINING PROTEIN"/>
    <property type="match status" value="1"/>
</dbReference>
<proteinExistence type="predicted"/>
<keyword evidence="1" id="KW-0479">Metal-binding</keyword>
<keyword evidence="1" id="KW-0863">Zinc-finger</keyword>
<evidence type="ECO:0000259" key="2">
    <source>
        <dbReference type="PROSITE" id="PS50157"/>
    </source>
</evidence>
<sequence length="437" mass="49494">MRSIKAVQEWKKHLLRSYNQDTARSEILHKLSKDEVLVERDWAMKFLPMRYRESQSKWFGKRGLNWHVSVGSYHTSDTDDLKMQTIIHVFDNASQDARTSNAVLRNTLQQFQQMNPSLKKAYIRSDNAGCFHGFLAVSEIALINEEENIKVVQMDFADPQGGKSICDRRAAHIKSAIRKYVNEGHDVCTAADFKKALQICSLRNVAVVVALPPESSNKKEIKSQIQNITTLNNFAYQQTGIRVFRQYGIGEGKFLTNSSLKLQLLSCSNITVVEAFAGHLSSIPSRTARQGVIVQDCRNETCNIAVDQSDVDIEEEVDDIGSNLFTCSEPNCLSTFSKYGNLVRHLNVGSHRTKPMVSSLIDKSKIQYASKIEQKLVVLPSCCHETTERENSCKVCEGWGLKQRRTVKKFTTTQISFLKEKFSKGERTGHKCDPEEE</sequence>
<keyword evidence="1" id="KW-0862">Zinc</keyword>
<dbReference type="InterPro" id="IPR013087">
    <property type="entry name" value="Znf_C2H2_type"/>
</dbReference>
<evidence type="ECO:0000256" key="1">
    <source>
        <dbReference type="PROSITE-ProRule" id="PRU00042"/>
    </source>
</evidence>
<dbReference type="Proteomes" id="UP000683360">
    <property type="component" value="Unassembled WGS sequence"/>
</dbReference>
<gene>
    <name evidence="3" type="ORF">MEDL_3274</name>
</gene>
<organism evidence="3 4">
    <name type="scientific">Mytilus edulis</name>
    <name type="common">Blue mussel</name>
    <dbReference type="NCBI Taxonomy" id="6550"/>
    <lineage>
        <taxon>Eukaryota</taxon>
        <taxon>Metazoa</taxon>
        <taxon>Spiralia</taxon>
        <taxon>Lophotrochozoa</taxon>
        <taxon>Mollusca</taxon>
        <taxon>Bivalvia</taxon>
        <taxon>Autobranchia</taxon>
        <taxon>Pteriomorphia</taxon>
        <taxon>Mytilida</taxon>
        <taxon>Mytiloidea</taxon>
        <taxon>Mytilidae</taxon>
        <taxon>Mytilinae</taxon>
        <taxon>Mytilus</taxon>
    </lineage>
</organism>
<name>A0A8S3PXE5_MYTED</name>
<accession>A0A8S3PXE5</accession>
<dbReference type="GO" id="GO:0008270">
    <property type="term" value="F:zinc ion binding"/>
    <property type="evidence" value="ECO:0007669"/>
    <property type="project" value="UniProtKB-KW"/>
</dbReference>
<dbReference type="PANTHER" id="PTHR33845">
    <property type="entry name" value="C2H2-TYPE DOMAIN-CONTAINING PROTEIN"/>
    <property type="match status" value="1"/>
</dbReference>
<keyword evidence="4" id="KW-1185">Reference proteome</keyword>
<protein>
    <recommendedName>
        <fullName evidence="2">C2H2-type domain-containing protein</fullName>
    </recommendedName>
</protein>
<evidence type="ECO:0000313" key="3">
    <source>
        <dbReference type="EMBL" id="CAG2187794.1"/>
    </source>
</evidence>
<dbReference type="OrthoDB" id="10066001at2759"/>
<feature type="domain" description="C2H2-type" evidence="2">
    <location>
        <begin position="325"/>
        <end position="356"/>
    </location>
</feature>
<dbReference type="PROSITE" id="PS00028">
    <property type="entry name" value="ZINC_FINGER_C2H2_1"/>
    <property type="match status" value="1"/>
</dbReference>
<evidence type="ECO:0000313" key="4">
    <source>
        <dbReference type="Proteomes" id="UP000683360"/>
    </source>
</evidence>
<dbReference type="EMBL" id="CAJPWZ010000185">
    <property type="protein sequence ID" value="CAG2187794.1"/>
    <property type="molecule type" value="Genomic_DNA"/>
</dbReference>
<reference evidence="3" key="1">
    <citation type="submission" date="2021-03" db="EMBL/GenBank/DDBJ databases">
        <authorList>
            <person name="Bekaert M."/>
        </authorList>
    </citation>
    <scope>NUCLEOTIDE SEQUENCE</scope>
</reference>
<comment type="caution">
    <text evidence="3">The sequence shown here is derived from an EMBL/GenBank/DDBJ whole genome shotgun (WGS) entry which is preliminary data.</text>
</comment>